<dbReference type="AlphaFoldDB" id="A0A058Z9W1"/>
<proteinExistence type="predicted"/>
<dbReference type="Proteomes" id="UP000030693">
    <property type="component" value="Unassembled WGS sequence"/>
</dbReference>
<dbReference type="EMBL" id="KB932203">
    <property type="protein sequence ID" value="KCV71079.1"/>
    <property type="molecule type" value="Genomic_DNA"/>
</dbReference>
<sequence length="277" mass="29762">MTESEVARPSFASRASTHFLNSRATLRRIIRPLAGPGTHHPRDLPTGARAGPTSPHGTLRLRRAAPSLAACSAFGSGLLDPAAARALVIACQSVSADVLDSELLSRHSFSAFGRLMILDSFIELAVAREVDNCPSPQLKAKAESGSAQPLVHHLHRLRQPELRPKYLKQRTIADAQHLAMGIVEAAGCAESVTYLAQLLSQTPNPVRPKKMRPLLLVQFALLHGQATYAAALADPADECAYARATVILHRHARNTLALLTALPKCQNRDGVTGRLLA</sequence>
<feature type="region of interest" description="Disordered" evidence="1">
    <location>
        <begin position="32"/>
        <end position="57"/>
    </location>
</feature>
<accession>A0A058Z9W1</accession>
<organism evidence="2">
    <name type="scientific">Fonticula alba</name>
    <name type="common">Slime mold</name>
    <dbReference type="NCBI Taxonomy" id="691883"/>
    <lineage>
        <taxon>Eukaryota</taxon>
        <taxon>Rotosphaerida</taxon>
        <taxon>Fonticulaceae</taxon>
        <taxon>Fonticula</taxon>
    </lineage>
</organism>
<evidence type="ECO:0000256" key="1">
    <source>
        <dbReference type="SAM" id="MobiDB-lite"/>
    </source>
</evidence>
<reference evidence="2" key="1">
    <citation type="submission" date="2013-04" db="EMBL/GenBank/DDBJ databases">
        <title>The Genome Sequence of Fonticula alba ATCC 38817.</title>
        <authorList>
            <consortium name="The Broad Institute Genomics Platform"/>
            <person name="Russ C."/>
            <person name="Cuomo C."/>
            <person name="Burger G."/>
            <person name="Gray M.W."/>
            <person name="Holland P.W.H."/>
            <person name="King N."/>
            <person name="Lang F.B.F."/>
            <person name="Roger A.J."/>
            <person name="Ruiz-Trillo I."/>
            <person name="Brown M."/>
            <person name="Walker B."/>
            <person name="Young S."/>
            <person name="Zeng Q."/>
            <person name="Gargeya S."/>
            <person name="Fitzgerald M."/>
            <person name="Haas B."/>
            <person name="Abouelleil A."/>
            <person name="Allen A.W."/>
            <person name="Alvarado L."/>
            <person name="Arachchi H.M."/>
            <person name="Berlin A.M."/>
            <person name="Chapman S.B."/>
            <person name="Gainer-Dewar J."/>
            <person name="Goldberg J."/>
            <person name="Griggs A."/>
            <person name="Gujja S."/>
            <person name="Hansen M."/>
            <person name="Howarth C."/>
            <person name="Imamovic A."/>
            <person name="Ireland A."/>
            <person name="Larimer J."/>
            <person name="McCowan C."/>
            <person name="Murphy C."/>
            <person name="Pearson M."/>
            <person name="Poon T.W."/>
            <person name="Priest M."/>
            <person name="Roberts A."/>
            <person name="Saif S."/>
            <person name="Shea T."/>
            <person name="Sisk P."/>
            <person name="Sykes S."/>
            <person name="Wortman J."/>
            <person name="Nusbaum C."/>
            <person name="Birren B."/>
        </authorList>
    </citation>
    <scope>NUCLEOTIDE SEQUENCE [LARGE SCALE GENOMIC DNA]</scope>
    <source>
        <strain evidence="2">ATCC 38817</strain>
    </source>
</reference>
<evidence type="ECO:0000313" key="3">
    <source>
        <dbReference type="Proteomes" id="UP000030693"/>
    </source>
</evidence>
<dbReference type="GeneID" id="20526753"/>
<protein>
    <submittedName>
        <fullName evidence="2">Uncharacterized protein</fullName>
    </submittedName>
</protein>
<name>A0A058Z9W1_FONAL</name>
<evidence type="ECO:0000313" key="2">
    <source>
        <dbReference type="EMBL" id="KCV71079.1"/>
    </source>
</evidence>
<keyword evidence="3" id="KW-1185">Reference proteome</keyword>
<dbReference type="RefSeq" id="XP_009494202.1">
    <property type="nucleotide sequence ID" value="XM_009495927.1"/>
</dbReference>
<gene>
    <name evidence="2" type="ORF">H696_02028</name>
</gene>